<dbReference type="FunFam" id="3.40.50.1820:FF:000089">
    <property type="entry name" value="Alpha/beta hydrolase"/>
    <property type="match status" value="1"/>
</dbReference>
<organism evidence="4 5">
    <name type="scientific">Quadrisphaera granulorum</name>
    <dbReference type="NCBI Taxonomy" id="317664"/>
    <lineage>
        <taxon>Bacteria</taxon>
        <taxon>Bacillati</taxon>
        <taxon>Actinomycetota</taxon>
        <taxon>Actinomycetes</taxon>
        <taxon>Kineosporiales</taxon>
        <taxon>Kineosporiaceae</taxon>
        <taxon>Quadrisphaera</taxon>
    </lineage>
</organism>
<name>A0A316AAG6_9ACTN</name>
<dbReference type="Proteomes" id="UP000245469">
    <property type="component" value="Unassembled WGS sequence"/>
</dbReference>
<keyword evidence="2" id="KW-0378">Hydrolase</keyword>
<dbReference type="InterPro" id="IPR050300">
    <property type="entry name" value="GDXG_lipolytic_enzyme"/>
</dbReference>
<dbReference type="PANTHER" id="PTHR48081">
    <property type="entry name" value="AB HYDROLASE SUPERFAMILY PROTEIN C4A8.06C"/>
    <property type="match status" value="1"/>
</dbReference>
<evidence type="ECO:0000313" key="5">
    <source>
        <dbReference type="Proteomes" id="UP000245469"/>
    </source>
</evidence>
<dbReference type="GO" id="GO:0016787">
    <property type="term" value="F:hydrolase activity"/>
    <property type="evidence" value="ECO:0007669"/>
    <property type="project" value="UniProtKB-KW"/>
</dbReference>
<dbReference type="PROSITE" id="PS01173">
    <property type="entry name" value="LIPASE_GDXG_HIS"/>
    <property type="match status" value="1"/>
</dbReference>
<dbReference type="InterPro" id="IPR029058">
    <property type="entry name" value="AB_hydrolase_fold"/>
</dbReference>
<dbReference type="AlphaFoldDB" id="A0A316AAG6"/>
<keyword evidence="5" id="KW-1185">Reference proteome</keyword>
<dbReference type="SUPFAM" id="SSF53474">
    <property type="entry name" value="alpha/beta-Hydrolases"/>
    <property type="match status" value="1"/>
</dbReference>
<dbReference type="Pfam" id="PF07859">
    <property type="entry name" value="Abhydrolase_3"/>
    <property type="match status" value="1"/>
</dbReference>
<dbReference type="EMBL" id="QGDQ01000010">
    <property type="protein sequence ID" value="PWJ53854.1"/>
    <property type="molecule type" value="Genomic_DNA"/>
</dbReference>
<dbReference type="RefSeq" id="WP_211319416.1">
    <property type="nucleotide sequence ID" value="NZ_QGDQ01000010.1"/>
</dbReference>
<proteinExistence type="inferred from homology"/>
<dbReference type="PANTHER" id="PTHR48081:SF8">
    <property type="entry name" value="ALPHA_BETA HYDROLASE FOLD-3 DOMAIN-CONTAINING PROTEIN-RELATED"/>
    <property type="match status" value="1"/>
</dbReference>
<evidence type="ECO:0000256" key="1">
    <source>
        <dbReference type="ARBA" id="ARBA00010515"/>
    </source>
</evidence>
<sequence>MLERPSLTDHALRTAARLLGRLPEPAVRRLAGPAVSVEGVPLDPTVQVSLKVMNSSPGAHFETMPVAEARAVIEEEAWTFASSLQLPGIEEIDIPTRGGSVRARVYPGAGQDRPNGVLVYFHGGGWVLGSLASGDSVCRTLAARARVTVVSVDYRLAPEHPFPAGVNDCLDAFRWVRDHAATFGSTPDRVAVGGESAGGNTAAVVALDTRDDGGSGSGPAFQLLFFPVTDLSRKSRSYELFSDGFFLTEAQMDWYAEHYTSGGDSLADPRISPLLTDDLSDAAPAYVAVAGFDPLRDEGVAYASRLREAGVPVALVEHRHQIHGFVNACGVTREGLAAVHDAADHLLAALTSPTAPLASR</sequence>
<dbReference type="InterPro" id="IPR002168">
    <property type="entry name" value="Lipase_GDXG_HIS_AS"/>
</dbReference>
<reference evidence="4 5" key="1">
    <citation type="submission" date="2018-03" db="EMBL/GenBank/DDBJ databases">
        <title>Genomic Encyclopedia of Archaeal and Bacterial Type Strains, Phase II (KMG-II): from individual species to whole genera.</title>
        <authorList>
            <person name="Goeker M."/>
        </authorList>
    </citation>
    <scope>NUCLEOTIDE SEQUENCE [LARGE SCALE GENOMIC DNA]</scope>
    <source>
        <strain evidence="4 5">DSM 44889</strain>
    </source>
</reference>
<gene>
    <name evidence="4" type="ORF">BXY45_11097</name>
</gene>
<dbReference type="Gene3D" id="3.40.50.1820">
    <property type="entry name" value="alpha/beta hydrolase"/>
    <property type="match status" value="1"/>
</dbReference>
<feature type="domain" description="Alpha/beta hydrolase fold-3" evidence="3">
    <location>
        <begin position="118"/>
        <end position="326"/>
    </location>
</feature>
<dbReference type="InterPro" id="IPR013094">
    <property type="entry name" value="AB_hydrolase_3"/>
</dbReference>
<evidence type="ECO:0000259" key="3">
    <source>
        <dbReference type="Pfam" id="PF07859"/>
    </source>
</evidence>
<evidence type="ECO:0000313" key="4">
    <source>
        <dbReference type="EMBL" id="PWJ53854.1"/>
    </source>
</evidence>
<protein>
    <submittedName>
        <fullName evidence="4">Acetyl esterase</fullName>
    </submittedName>
</protein>
<comment type="caution">
    <text evidence="4">The sequence shown here is derived from an EMBL/GenBank/DDBJ whole genome shotgun (WGS) entry which is preliminary data.</text>
</comment>
<comment type="similarity">
    <text evidence="1">Belongs to the 'GDXG' lipolytic enzyme family.</text>
</comment>
<evidence type="ECO:0000256" key="2">
    <source>
        <dbReference type="ARBA" id="ARBA00022801"/>
    </source>
</evidence>
<accession>A0A316AAG6</accession>